<feature type="transmembrane region" description="Helical" evidence="1">
    <location>
        <begin position="380"/>
        <end position="399"/>
    </location>
</feature>
<feature type="transmembrane region" description="Helical" evidence="1">
    <location>
        <begin position="297"/>
        <end position="324"/>
    </location>
</feature>
<comment type="caution">
    <text evidence="2">The sequence shown here is derived from an EMBL/GenBank/DDBJ whole genome shotgun (WGS) entry which is preliminary data.</text>
</comment>
<feature type="transmembrane region" description="Helical" evidence="1">
    <location>
        <begin position="178"/>
        <end position="198"/>
    </location>
</feature>
<feature type="transmembrane region" description="Helical" evidence="1">
    <location>
        <begin position="44"/>
        <end position="75"/>
    </location>
</feature>
<keyword evidence="1" id="KW-0812">Transmembrane</keyword>
<keyword evidence="3" id="KW-1185">Reference proteome</keyword>
<organism evidence="2 3">
    <name type="scientific">Bradyrhizobium stylosanthis</name>
    <dbReference type="NCBI Taxonomy" id="1803665"/>
    <lineage>
        <taxon>Bacteria</taxon>
        <taxon>Pseudomonadati</taxon>
        <taxon>Pseudomonadota</taxon>
        <taxon>Alphaproteobacteria</taxon>
        <taxon>Hyphomicrobiales</taxon>
        <taxon>Nitrobacteraceae</taxon>
        <taxon>Bradyrhizobium</taxon>
    </lineage>
</organism>
<feature type="transmembrane region" description="Helical" evidence="1">
    <location>
        <begin position="419"/>
        <end position="438"/>
    </location>
</feature>
<sequence>MSIESQSYGYTATGLLVKPSWRLIPQIDRDPNLVAGVQSTRGRLLLWCTVVLLTVLFWRIGVDFSAAALAVACAYVGRHRRVLILLATVLLLYRSGFLIDRPFLERMAVTEGVADRIHQPLLEAVTLVVVLALFAGLLVLQGSASTALRRPTLSLLVAFLALLALTQAPVMAGMPRVLLWSFLMTSQPYLWFLAYGLVDAGKKRSPVWQRLSVFHPFWGSSLTPFGKGLAYLERFEAKTPEELAVTQLKGVKLAAWILVLAIVKICLGELVHGRLQLPMFDDNLLQYLAGHPLPRLVGWASLVSFFVEDLLGMTVFGGVIVATARLAGFRLLRNTWRPLESTTLADFWNRYYFYYKELLVDHFFYPTFIRCFRGHRRLRMFFATFMAACVGNLLFHFIRDIHFVGDMGLWRAVVGEQSHAFYTFVLAVSVGLSQMRRAPQPASRGWLRRRLLPCLWVSTFFCLIHVFDAPLDREHTLLQRGEFLFYLLGVTT</sequence>
<evidence type="ECO:0000256" key="1">
    <source>
        <dbReference type="SAM" id="Phobius"/>
    </source>
</evidence>
<dbReference type="EMBL" id="VITK01000006">
    <property type="protein sequence ID" value="TWA97327.1"/>
    <property type="molecule type" value="Genomic_DNA"/>
</dbReference>
<evidence type="ECO:0000313" key="3">
    <source>
        <dbReference type="Proteomes" id="UP000319949"/>
    </source>
</evidence>
<feature type="transmembrane region" description="Helical" evidence="1">
    <location>
        <begin position="253"/>
        <end position="277"/>
    </location>
</feature>
<feature type="transmembrane region" description="Helical" evidence="1">
    <location>
        <begin position="82"/>
        <end position="99"/>
    </location>
</feature>
<keyword evidence="1" id="KW-1133">Transmembrane helix</keyword>
<keyword evidence="1" id="KW-0472">Membrane</keyword>
<feature type="transmembrane region" description="Helical" evidence="1">
    <location>
        <begin position="152"/>
        <end position="172"/>
    </location>
</feature>
<feature type="transmembrane region" description="Helical" evidence="1">
    <location>
        <begin position="450"/>
        <end position="467"/>
    </location>
</feature>
<feature type="transmembrane region" description="Helical" evidence="1">
    <location>
        <begin position="119"/>
        <end position="140"/>
    </location>
</feature>
<protein>
    <recommendedName>
        <fullName evidence="4">D-alanyl-lipoteichoic acid acyltransferase DltB (MBOAT superfamily)</fullName>
    </recommendedName>
</protein>
<gene>
    <name evidence="2" type="ORF">FBZ96_106382</name>
</gene>
<dbReference type="AlphaFoldDB" id="A0A560DJM8"/>
<proteinExistence type="predicted"/>
<dbReference type="Proteomes" id="UP000319949">
    <property type="component" value="Unassembled WGS sequence"/>
</dbReference>
<evidence type="ECO:0000313" key="2">
    <source>
        <dbReference type="EMBL" id="TWA97327.1"/>
    </source>
</evidence>
<name>A0A560DJM8_9BRAD</name>
<dbReference type="RefSeq" id="WP_145666286.1">
    <property type="nucleotide sequence ID" value="NZ_VITK01000006.1"/>
</dbReference>
<evidence type="ECO:0008006" key="4">
    <source>
        <dbReference type="Google" id="ProtNLM"/>
    </source>
</evidence>
<dbReference type="STRING" id="1803665.GCA_001641335_00886"/>
<reference evidence="2 3" key="1">
    <citation type="submission" date="2019-06" db="EMBL/GenBank/DDBJ databases">
        <title>Genomic Encyclopedia of Type Strains, Phase IV (KMG-V): Genome sequencing to study the core and pangenomes of soil and plant-associated prokaryotes.</title>
        <authorList>
            <person name="Whitman W."/>
        </authorList>
    </citation>
    <scope>NUCLEOTIDE SEQUENCE [LARGE SCALE GENOMIC DNA]</scope>
    <source>
        <strain evidence="2 3">BR 510</strain>
    </source>
</reference>
<dbReference type="OrthoDB" id="8110101at2"/>
<accession>A0A560DJM8</accession>